<dbReference type="EMBL" id="JAUEPL010000004">
    <property type="protein sequence ID" value="MDN3293378.1"/>
    <property type="molecule type" value="Genomic_DNA"/>
</dbReference>
<evidence type="ECO:0000256" key="1">
    <source>
        <dbReference type="SAM" id="MobiDB-lite"/>
    </source>
</evidence>
<dbReference type="Proteomes" id="UP001174050">
    <property type="component" value="Unassembled WGS sequence"/>
</dbReference>
<feature type="compositionally biased region" description="Basic and acidic residues" evidence="1">
    <location>
        <begin position="95"/>
        <end position="104"/>
    </location>
</feature>
<evidence type="ECO:0000313" key="3">
    <source>
        <dbReference type="Proteomes" id="UP001174050"/>
    </source>
</evidence>
<reference evidence="2" key="1">
    <citation type="submission" date="2023-06" db="EMBL/GenBank/DDBJ databases">
        <title>WGS-Sequencing of Streptomyces ficellus isolate 21 collected from sand in Gara Djebilet Iron Mine in Algeria.</title>
        <authorList>
            <person name="Zegers G.P."/>
            <person name="Gomez A."/>
            <person name="Gueddou A."/>
            <person name="Zahara A.F."/>
            <person name="Worth M."/>
            <person name="Sevigny J.L."/>
            <person name="Tisa L."/>
        </authorList>
    </citation>
    <scope>NUCLEOTIDE SEQUENCE</scope>
    <source>
        <strain evidence="2">AS11</strain>
    </source>
</reference>
<organism evidence="2 3">
    <name type="scientific">Streptomyces ficellus</name>
    <dbReference type="NCBI Taxonomy" id="1977088"/>
    <lineage>
        <taxon>Bacteria</taxon>
        <taxon>Bacillati</taxon>
        <taxon>Actinomycetota</taxon>
        <taxon>Actinomycetes</taxon>
        <taxon>Kitasatosporales</taxon>
        <taxon>Streptomycetaceae</taxon>
        <taxon>Streptomyces</taxon>
    </lineage>
</organism>
<comment type="caution">
    <text evidence="2">The sequence shown here is derived from an EMBL/GenBank/DDBJ whole genome shotgun (WGS) entry which is preliminary data.</text>
</comment>
<protein>
    <submittedName>
        <fullName evidence="2">Uncharacterized protein</fullName>
    </submittedName>
</protein>
<feature type="compositionally biased region" description="Low complexity" evidence="1">
    <location>
        <begin position="107"/>
        <end position="121"/>
    </location>
</feature>
<evidence type="ECO:0000313" key="2">
    <source>
        <dbReference type="EMBL" id="MDN3293378.1"/>
    </source>
</evidence>
<keyword evidence="3" id="KW-1185">Reference proteome</keyword>
<name>A0ABT7Z1K9_9ACTN</name>
<gene>
    <name evidence="2" type="ORF">QWM81_04820</name>
</gene>
<accession>A0ABT7Z1K9</accession>
<dbReference type="RefSeq" id="WP_290110233.1">
    <property type="nucleotide sequence ID" value="NZ_JAUEPL010000004.1"/>
</dbReference>
<proteinExistence type="predicted"/>
<sequence>MRGLVEHLPLGLLPQRDVEAPQGGDLVLHEGVGAVGRRRPPLDADRGIAFDPALALPPADRLAGDGQFPVDGVGVHLVRPRRRQLGQDLRQCRVVDRGDGEDGGLRASAGGPVGAGSPVSVPPHVVSEMRWIRAEDFAMPAPVR</sequence>
<feature type="region of interest" description="Disordered" evidence="1">
    <location>
        <begin position="95"/>
        <end position="121"/>
    </location>
</feature>